<dbReference type="AlphaFoldDB" id="A0AAX2ICQ6"/>
<dbReference type="Proteomes" id="UP000249902">
    <property type="component" value="Unassembled WGS sequence"/>
</dbReference>
<accession>A0AAX2ICQ6</accession>
<organism evidence="1 2">
    <name type="scientific">Capnocytophaga sputigena</name>
    <dbReference type="NCBI Taxonomy" id="1019"/>
    <lineage>
        <taxon>Bacteria</taxon>
        <taxon>Pseudomonadati</taxon>
        <taxon>Bacteroidota</taxon>
        <taxon>Flavobacteriia</taxon>
        <taxon>Flavobacteriales</taxon>
        <taxon>Flavobacteriaceae</taxon>
        <taxon>Capnocytophaga</taxon>
    </lineage>
</organism>
<sequence length="142" mass="16486">MINLLKIDHKIVILLTLLLMSCSTSKIDPNTEKIAVLGKDYTIEKYKMKKREIGGARLTFDVTTRGFELPAKYFFFSVNNIYFRFPNDKNTITLNVESGSKYNAKITTLGYKMIHINNIKPRQRDSLVVKARLFEEENVILY</sequence>
<reference evidence="1 2" key="1">
    <citation type="submission" date="2018-06" db="EMBL/GenBank/DDBJ databases">
        <authorList>
            <consortium name="Pathogen Informatics"/>
            <person name="Doyle S."/>
        </authorList>
    </citation>
    <scope>NUCLEOTIDE SEQUENCE [LARGE SCALE GENOMIC DNA]</scope>
    <source>
        <strain evidence="1 2">NCTC11653</strain>
    </source>
</reference>
<dbReference type="PROSITE" id="PS51257">
    <property type="entry name" value="PROKAR_LIPOPROTEIN"/>
    <property type="match status" value="1"/>
</dbReference>
<evidence type="ECO:0008006" key="3">
    <source>
        <dbReference type="Google" id="ProtNLM"/>
    </source>
</evidence>
<dbReference type="RefSeq" id="WP_002681951.1">
    <property type="nucleotide sequence ID" value="NZ_CP022385.1"/>
</dbReference>
<evidence type="ECO:0000313" key="2">
    <source>
        <dbReference type="Proteomes" id="UP000249902"/>
    </source>
</evidence>
<comment type="caution">
    <text evidence="1">The sequence shown here is derived from an EMBL/GenBank/DDBJ whole genome shotgun (WGS) entry which is preliminary data.</text>
</comment>
<proteinExistence type="predicted"/>
<protein>
    <recommendedName>
        <fullName evidence="3">DUF2846 domain-containing protein</fullName>
    </recommendedName>
</protein>
<gene>
    <name evidence="1" type="ORF">NCTC11653_01742</name>
</gene>
<dbReference type="EMBL" id="UAVP01000008">
    <property type="protein sequence ID" value="SQA75829.1"/>
    <property type="molecule type" value="Genomic_DNA"/>
</dbReference>
<evidence type="ECO:0000313" key="1">
    <source>
        <dbReference type="EMBL" id="SQA75829.1"/>
    </source>
</evidence>
<name>A0AAX2ICQ6_CAPSP</name>